<dbReference type="PANTHER" id="PTHR10000:SF8">
    <property type="entry name" value="HAD SUPERFAMILY HYDROLASE-LIKE, TYPE 3"/>
    <property type="match status" value="1"/>
</dbReference>
<dbReference type="SFLD" id="SFLDG01140">
    <property type="entry name" value="C2.B:_Phosphomannomutase_and_P"/>
    <property type="match status" value="1"/>
</dbReference>
<reference evidence="1 2" key="1">
    <citation type="submission" date="2015-09" db="EMBL/GenBank/DDBJ databases">
        <authorList>
            <consortium name="Pathogen Informatics"/>
        </authorList>
    </citation>
    <scope>NUCLEOTIDE SEQUENCE [LARGE SCALE GENOMIC DNA]</scope>
    <source>
        <strain evidence="1 2">2789STDY5834928</strain>
    </source>
</reference>
<dbReference type="Gene3D" id="3.30.1240.10">
    <property type="match status" value="1"/>
</dbReference>
<dbReference type="AlphaFoldDB" id="A0A175A706"/>
<dbReference type="NCBIfam" id="TIGR00099">
    <property type="entry name" value="Cof-subfamily"/>
    <property type="match status" value="1"/>
</dbReference>
<dbReference type="PRINTS" id="PR00119">
    <property type="entry name" value="CATATPASE"/>
</dbReference>
<dbReference type="GO" id="GO:0050308">
    <property type="term" value="F:sugar-phosphatase activity"/>
    <property type="evidence" value="ECO:0007669"/>
    <property type="project" value="UniProtKB-EC"/>
</dbReference>
<dbReference type="OrthoDB" id="9781413at2"/>
<keyword evidence="1" id="KW-0378">Hydrolase</keyword>
<dbReference type="Proteomes" id="UP000095662">
    <property type="component" value="Unassembled WGS sequence"/>
</dbReference>
<dbReference type="InterPro" id="IPR036412">
    <property type="entry name" value="HAD-like_sf"/>
</dbReference>
<organism evidence="1 2">
    <name type="scientific">[Eubacterium] siraeum</name>
    <dbReference type="NCBI Taxonomy" id="39492"/>
    <lineage>
        <taxon>Bacteria</taxon>
        <taxon>Bacillati</taxon>
        <taxon>Bacillota</taxon>
        <taxon>Clostridia</taxon>
        <taxon>Eubacteriales</taxon>
        <taxon>Oscillospiraceae</taxon>
        <taxon>Oscillospiraceae incertae sedis</taxon>
    </lineage>
</organism>
<dbReference type="Gene3D" id="3.40.50.1000">
    <property type="entry name" value="HAD superfamily/HAD-like"/>
    <property type="match status" value="1"/>
</dbReference>
<dbReference type="SFLD" id="SFLDS00003">
    <property type="entry name" value="Haloacid_Dehalogenase"/>
    <property type="match status" value="1"/>
</dbReference>
<proteinExistence type="predicted"/>
<dbReference type="STRING" id="39492.ERS852540_02273"/>
<dbReference type="Pfam" id="PF08282">
    <property type="entry name" value="Hydrolase_3"/>
    <property type="match status" value="1"/>
</dbReference>
<dbReference type="EMBL" id="CZBY01000023">
    <property type="protein sequence ID" value="CUQ91150.1"/>
    <property type="molecule type" value="Genomic_DNA"/>
</dbReference>
<protein>
    <submittedName>
        <fullName evidence="1">Sugar phosphatase SupH</fullName>
        <ecNumber evidence="1">3.1.3.23</ecNumber>
    </submittedName>
</protein>
<dbReference type="GO" id="GO:0000287">
    <property type="term" value="F:magnesium ion binding"/>
    <property type="evidence" value="ECO:0007669"/>
    <property type="project" value="TreeGrafter"/>
</dbReference>
<evidence type="ECO:0000313" key="2">
    <source>
        <dbReference type="Proteomes" id="UP000095662"/>
    </source>
</evidence>
<dbReference type="InterPro" id="IPR023214">
    <property type="entry name" value="HAD_sf"/>
</dbReference>
<gene>
    <name evidence="1" type="primary">supH</name>
    <name evidence="1" type="ORF">ERS852540_02273</name>
</gene>
<dbReference type="GO" id="GO:0005829">
    <property type="term" value="C:cytosol"/>
    <property type="evidence" value="ECO:0007669"/>
    <property type="project" value="TreeGrafter"/>
</dbReference>
<evidence type="ECO:0000313" key="1">
    <source>
        <dbReference type="EMBL" id="CUQ91150.1"/>
    </source>
</evidence>
<name>A0A175A706_9FIRM</name>
<dbReference type="InterPro" id="IPR000150">
    <property type="entry name" value="Cof"/>
</dbReference>
<sequence length="267" mass="30081">MDFKNVIIMSDLDGTLLDDKKEISPRDMESINEFCDKGGMFTIATGRGYSMARPVAQKLKLRIPAVIFNGSAVYDFDKDEFLWQSEVTQKARDYIKLVMDRFPDVGIEVLHKHTVYVPALNDVERAHMALENVHGDVCRLDDIPHEGWLKVLFAYPEDKMPELARFIDEHCAEGTNRVLSAPFFYELLPEGVSKAYGYKQLLRVTGSEDRFTVAAGDYPNDAEMVRSADLGVAVSNAHDEVKSSADVIIGSNNEDPMTQIIDIIRKK</sequence>
<dbReference type="PANTHER" id="PTHR10000">
    <property type="entry name" value="PHOSPHOSERINE PHOSPHATASE"/>
    <property type="match status" value="1"/>
</dbReference>
<dbReference type="EC" id="3.1.3.23" evidence="1"/>
<dbReference type="SUPFAM" id="SSF56784">
    <property type="entry name" value="HAD-like"/>
    <property type="match status" value="1"/>
</dbReference>
<accession>A0A175A706</accession>